<name>A0ABV1HT77_9FIRM</name>
<sequence>MRRILGLGKTESYWLIKKGYFKTIMLFGKIRVMTDSFEEWYANQFHYKKTDGTPPGQNWRHTMSIRETSDILGIAPTTVYSLISKNLFTVLTISGKKRIEKKSFEEWYANQSKYHNDDKEVIDDV</sequence>
<evidence type="ECO:0000313" key="2">
    <source>
        <dbReference type="EMBL" id="MEQ2565521.1"/>
    </source>
</evidence>
<proteinExistence type="predicted"/>
<dbReference type="Proteomes" id="UP001478133">
    <property type="component" value="Unassembled WGS sequence"/>
</dbReference>
<keyword evidence="3" id="KW-1185">Reference proteome</keyword>
<protein>
    <submittedName>
        <fullName evidence="2">Helix-turn-helix domain-containing protein</fullName>
    </submittedName>
</protein>
<organism evidence="2 3">
    <name type="scientific">Ruminococcoides intestinihominis</name>
    <dbReference type="NCBI Taxonomy" id="3133161"/>
    <lineage>
        <taxon>Bacteria</taxon>
        <taxon>Bacillati</taxon>
        <taxon>Bacillota</taxon>
        <taxon>Clostridia</taxon>
        <taxon>Eubacteriales</taxon>
        <taxon>Oscillospiraceae</taxon>
        <taxon>Ruminococcoides</taxon>
    </lineage>
</organism>
<feature type="domain" description="Helix-turn-helix" evidence="1">
    <location>
        <begin position="63"/>
        <end position="111"/>
    </location>
</feature>
<gene>
    <name evidence="2" type="ORF">ABFO16_04630</name>
</gene>
<dbReference type="InterPro" id="IPR041657">
    <property type="entry name" value="HTH_17"/>
</dbReference>
<reference evidence="2 3" key="1">
    <citation type="submission" date="2024-03" db="EMBL/GenBank/DDBJ databases">
        <title>Human intestinal bacterial collection.</title>
        <authorList>
            <person name="Pauvert C."/>
            <person name="Hitch T.C.A."/>
            <person name="Clavel T."/>
        </authorList>
    </citation>
    <scope>NUCLEOTIDE SEQUENCE [LARGE SCALE GENOMIC DNA]</scope>
    <source>
        <strain evidence="2 3">CLA-AP-H18</strain>
    </source>
</reference>
<evidence type="ECO:0000313" key="3">
    <source>
        <dbReference type="Proteomes" id="UP001478133"/>
    </source>
</evidence>
<dbReference type="Pfam" id="PF12728">
    <property type="entry name" value="HTH_17"/>
    <property type="match status" value="1"/>
</dbReference>
<evidence type="ECO:0000259" key="1">
    <source>
        <dbReference type="Pfam" id="PF12728"/>
    </source>
</evidence>
<comment type="caution">
    <text evidence="2">The sequence shown here is derived from an EMBL/GenBank/DDBJ whole genome shotgun (WGS) entry which is preliminary data.</text>
</comment>
<accession>A0ABV1HT77</accession>
<dbReference type="EMBL" id="JBBMFI010000012">
    <property type="protein sequence ID" value="MEQ2565521.1"/>
    <property type="molecule type" value="Genomic_DNA"/>
</dbReference>